<proteinExistence type="predicted"/>
<dbReference type="SUPFAM" id="SSF48452">
    <property type="entry name" value="TPR-like"/>
    <property type="match status" value="2"/>
</dbReference>
<dbReference type="OrthoDB" id="506531at2"/>
<evidence type="ECO:0008006" key="3">
    <source>
        <dbReference type="Google" id="ProtNLM"/>
    </source>
</evidence>
<organism evidence="1 2">
    <name type="scientific">Acidithiobacillus ferrooxidans</name>
    <name type="common">Thiobacillus ferrooxidans</name>
    <dbReference type="NCBI Taxonomy" id="920"/>
    <lineage>
        <taxon>Bacteria</taxon>
        <taxon>Pseudomonadati</taxon>
        <taxon>Pseudomonadota</taxon>
        <taxon>Acidithiobacillia</taxon>
        <taxon>Acidithiobacillales</taxon>
        <taxon>Acidithiobacillaceae</taxon>
        <taxon>Acidithiobacillus</taxon>
    </lineage>
</organism>
<gene>
    <name evidence="1" type="ORF">DN052_04110</name>
</gene>
<dbReference type="OMA" id="HPREYAM"/>
<evidence type="ECO:0000313" key="2">
    <source>
        <dbReference type="Proteomes" id="UP000248886"/>
    </source>
</evidence>
<protein>
    <recommendedName>
        <fullName evidence="3">Tetratricopeptide repeat protein</fullName>
    </recommendedName>
</protein>
<accession>A0A2W1K6C2</accession>
<dbReference type="GeneID" id="65280055"/>
<dbReference type="RefSeq" id="WP_012536300.1">
    <property type="nucleotide sequence ID" value="NZ_AP025160.1"/>
</dbReference>
<evidence type="ECO:0000313" key="1">
    <source>
        <dbReference type="EMBL" id="PZD82223.1"/>
    </source>
</evidence>
<sequence>MSGTLAETEYQVALRTARDDTIPAGERAEMLMEIALGLQRRPRRPEDLEQVNHLYKEGLQVCPDEDTLLRARLLAGQATALLATPGDTGVLEEAVACLRGALPVLQTLGNAEEAAEAEMNEGLALQGLAVAGKAPFPDAVRKYHSALRVFTADKFPREYAILHNNLATAYLSMTMGDETSRMREALAVQSYESALRAITLDAHPAEYAMLQNNLGNALQYSSSAHPVENNLRALEAYREALRVRTPKERPGEYANTISNMANALRNLPDDPENPELGNVRNLGEAVRLYETAEKIFTETGELDKSALVRVALDETLALVREQGSVH</sequence>
<dbReference type="AlphaFoldDB" id="A0A2W1K6C2"/>
<name>A0A2W1K6C2_ACIFR</name>
<reference evidence="1 2" key="1">
    <citation type="submission" date="2018-06" db="EMBL/GenBank/DDBJ databases">
        <title>Draft sequence of Acidithiobacillus ferrooxidans CCM 4253.</title>
        <authorList>
            <person name="Moya-Beltran A."/>
            <person name="Castro M."/>
            <person name="Covarrubias P.C."/>
            <person name="Issotta F."/>
            <person name="Janiczek O."/>
            <person name="Mandl M."/>
            <person name="Kucera J."/>
            <person name="Quatrini R."/>
        </authorList>
    </citation>
    <scope>NUCLEOTIDE SEQUENCE [LARGE SCALE GENOMIC DNA]</scope>
    <source>
        <strain evidence="1 2">CCM 4253</strain>
    </source>
</reference>
<dbReference type="Gene3D" id="1.25.40.10">
    <property type="entry name" value="Tetratricopeptide repeat domain"/>
    <property type="match status" value="1"/>
</dbReference>
<comment type="caution">
    <text evidence="1">The sequence shown here is derived from an EMBL/GenBank/DDBJ whole genome shotgun (WGS) entry which is preliminary data.</text>
</comment>
<dbReference type="InterPro" id="IPR011990">
    <property type="entry name" value="TPR-like_helical_dom_sf"/>
</dbReference>
<dbReference type="Proteomes" id="UP000248886">
    <property type="component" value="Unassembled WGS sequence"/>
</dbReference>
<dbReference type="EMBL" id="QKQP01000001">
    <property type="protein sequence ID" value="PZD82223.1"/>
    <property type="molecule type" value="Genomic_DNA"/>
</dbReference>